<organism evidence="1 2">
    <name type="scientific">Calidifontibacter indicus</name>
    <dbReference type="NCBI Taxonomy" id="419650"/>
    <lineage>
        <taxon>Bacteria</taxon>
        <taxon>Bacillati</taxon>
        <taxon>Actinomycetota</taxon>
        <taxon>Actinomycetes</taxon>
        <taxon>Micrococcales</taxon>
        <taxon>Dermacoccaceae</taxon>
        <taxon>Calidifontibacter</taxon>
    </lineage>
</organism>
<comment type="caution">
    <text evidence="1">The sequence shown here is derived from an EMBL/GenBank/DDBJ whole genome shotgun (WGS) entry which is preliminary data.</text>
</comment>
<reference evidence="1 2" key="1">
    <citation type="submission" date="2018-08" db="EMBL/GenBank/DDBJ databases">
        <title>Sequencing the genomes of 1000 actinobacteria strains.</title>
        <authorList>
            <person name="Klenk H.-P."/>
        </authorList>
    </citation>
    <scope>NUCLEOTIDE SEQUENCE [LARGE SCALE GENOMIC DNA]</scope>
    <source>
        <strain evidence="1 2">DSM 22967</strain>
    </source>
</reference>
<dbReference type="Proteomes" id="UP000256253">
    <property type="component" value="Unassembled WGS sequence"/>
</dbReference>
<dbReference type="EMBL" id="QTUA01000001">
    <property type="protein sequence ID" value="REF31567.1"/>
    <property type="molecule type" value="Genomic_DNA"/>
</dbReference>
<accession>A0A3D9UQI1</accession>
<gene>
    <name evidence="1" type="ORF">DFJ65_2636</name>
</gene>
<dbReference type="OrthoDB" id="4870057at2"/>
<sequence>MSVLDHLCLECAHRISIHDARSRGYTDCACCNTSAGRPDAAPTLIETFALPGHRLEPLYPPGSARNSGTMHTTTSCDCERCHETYARLTGGTANSSPREHPDFARQ</sequence>
<protein>
    <submittedName>
        <fullName evidence="1">Uncharacterized protein</fullName>
    </submittedName>
</protein>
<keyword evidence="2" id="KW-1185">Reference proteome</keyword>
<evidence type="ECO:0000313" key="1">
    <source>
        <dbReference type="EMBL" id="REF31567.1"/>
    </source>
</evidence>
<proteinExistence type="predicted"/>
<dbReference type="RefSeq" id="WP_115923384.1">
    <property type="nucleotide sequence ID" value="NZ_QTUA01000001.1"/>
</dbReference>
<evidence type="ECO:0000313" key="2">
    <source>
        <dbReference type="Proteomes" id="UP000256253"/>
    </source>
</evidence>
<dbReference type="AlphaFoldDB" id="A0A3D9UQI1"/>
<name>A0A3D9UQI1_9MICO</name>